<dbReference type="InterPro" id="IPR027417">
    <property type="entry name" value="P-loop_NTPase"/>
</dbReference>
<sequence length="362" mass="40324">MTISGSPDKPAFQGGFRDIIGHPRALDILQSMLLSEEVPHALLFMGEAGIGKRTVALTFAQTLLCHERQMPEGESEGWIEPCNRCLSCQKFAAQNHPDLTIIEPEGASIKIEQVRALQDKIIYKPLDGPKRIVIIDPADKMNAAAANGLLKTLEEPPSHAILILVTSKPFSLPETILSRCQKISFYPLSLSQVERLLTERKGCSTQEARLIASLTGGDLGEALSLEIEGARELEAALYTLVSETTLNDYDALFDAATAHSRDEAVMAQSLHYLSAWFRDVLVLQSVPNPEILDPSWLVYSWRHEEIRRWATRMNSHEVGSFLADIQEIYQAQVRNVNRQLALETLLMQLRDKVLSQKQKASG</sequence>
<dbReference type="AlphaFoldDB" id="A0A7X6DRU1"/>
<proteinExistence type="predicted"/>
<gene>
    <name evidence="1" type="primary">holB</name>
    <name evidence="1" type="ORF">MNODULE_15630</name>
</gene>
<organism evidence="1 2">
    <name type="scientific">Candidatus Manganitrophus noduliformans</name>
    <dbReference type="NCBI Taxonomy" id="2606439"/>
    <lineage>
        <taxon>Bacteria</taxon>
        <taxon>Pseudomonadati</taxon>
        <taxon>Nitrospirota</taxon>
        <taxon>Nitrospiria</taxon>
        <taxon>Candidatus Troglogloeales</taxon>
        <taxon>Candidatus Manganitrophaceae</taxon>
        <taxon>Candidatus Manganitrophus</taxon>
    </lineage>
</organism>
<keyword evidence="1" id="KW-0808">Transferase</keyword>
<dbReference type="EMBL" id="VTOW01000003">
    <property type="protein sequence ID" value="NKE72179.1"/>
    <property type="molecule type" value="Genomic_DNA"/>
</dbReference>
<keyword evidence="2" id="KW-1185">Reference proteome</keyword>
<dbReference type="SUPFAM" id="SSF52540">
    <property type="entry name" value="P-loop containing nucleoside triphosphate hydrolases"/>
    <property type="match status" value="1"/>
</dbReference>
<dbReference type="GO" id="GO:0003887">
    <property type="term" value="F:DNA-directed DNA polymerase activity"/>
    <property type="evidence" value="ECO:0007669"/>
    <property type="project" value="UniProtKB-EC"/>
</dbReference>
<keyword evidence="1" id="KW-0548">Nucleotidyltransferase</keyword>
<dbReference type="Gene3D" id="3.40.50.300">
    <property type="entry name" value="P-loop containing nucleotide triphosphate hydrolases"/>
    <property type="match status" value="1"/>
</dbReference>
<dbReference type="NCBIfam" id="TIGR00678">
    <property type="entry name" value="holB"/>
    <property type="match status" value="1"/>
</dbReference>
<dbReference type="FunFam" id="3.40.50.300:FF:001255">
    <property type="entry name" value="DNA polymerase III subunit delta"/>
    <property type="match status" value="1"/>
</dbReference>
<reference evidence="1 2" key="1">
    <citation type="journal article" date="2020" name="Nature">
        <title>Bacterial chemolithoautotrophy via manganese oxidation.</title>
        <authorList>
            <person name="Yu H."/>
            <person name="Leadbetter J.R."/>
        </authorList>
    </citation>
    <scope>NUCLEOTIDE SEQUENCE [LARGE SCALE GENOMIC DNA]</scope>
    <source>
        <strain evidence="1 2">Mn-1</strain>
    </source>
</reference>
<dbReference type="RefSeq" id="WP_168061608.1">
    <property type="nucleotide sequence ID" value="NZ_VTOW01000003.1"/>
</dbReference>
<dbReference type="PANTHER" id="PTHR11669">
    <property type="entry name" value="REPLICATION FACTOR C / DNA POLYMERASE III GAMMA-TAU SUBUNIT"/>
    <property type="match status" value="1"/>
</dbReference>
<comment type="caution">
    <text evidence="1">The sequence shown here is derived from an EMBL/GenBank/DDBJ whole genome shotgun (WGS) entry which is preliminary data.</text>
</comment>
<dbReference type="GO" id="GO:0006261">
    <property type="term" value="P:DNA-templated DNA replication"/>
    <property type="evidence" value="ECO:0007669"/>
    <property type="project" value="TreeGrafter"/>
</dbReference>
<dbReference type="PANTHER" id="PTHR11669:SF8">
    <property type="entry name" value="DNA POLYMERASE III SUBUNIT DELTA"/>
    <property type="match status" value="1"/>
</dbReference>
<evidence type="ECO:0000313" key="2">
    <source>
        <dbReference type="Proteomes" id="UP000534783"/>
    </source>
</evidence>
<dbReference type="InterPro" id="IPR004622">
    <property type="entry name" value="DNA_pol_HolB"/>
</dbReference>
<dbReference type="Proteomes" id="UP000534783">
    <property type="component" value="Unassembled WGS sequence"/>
</dbReference>
<evidence type="ECO:0000313" key="1">
    <source>
        <dbReference type="EMBL" id="NKE72179.1"/>
    </source>
</evidence>
<dbReference type="GO" id="GO:0008408">
    <property type="term" value="F:3'-5' exonuclease activity"/>
    <property type="evidence" value="ECO:0007669"/>
    <property type="project" value="InterPro"/>
</dbReference>
<protein>
    <submittedName>
        <fullName evidence="1">DNA polymerase III subunit delta</fullName>
        <ecNumber evidence="1">2.7.7.7</ecNumber>
    </submittedName>
</protein>
<dbReference type="Pfam" id="PF13177">
    <property type="entry name" value="DNA_pol3_delta2"/>
    <property type="match status" value="1"/>
</dbReference>
<dbReference type="CDD" id="cd00009">
    <property type="entry name" value="AAA"/>
    <property type="match status" value="1"/>
</dbReference>
<name>A0A7X6DRU1_9BACT</name>
<accession>A0A7X6DRU1</accession>
<dbReference type="EC" id="2.7.7.7" evidence="1"/>
<dbReference type="InterPro" id="IPR050238">
    <property type="entry name" value="DNA_Rep/Repair_Clamp_Loader"/>
</dbReference>